<dbReference type="PRINTS" id="PR00792">
    <property type="entry name" value="PEPSIN"/>
</dbReference>
<feature type="active site" evidence="14">
    <location>
        <position position="96"/>
    </location>
</feature>
<evidence type="ECO:0000256" key="15">
    <source>
        <dbReference type="PIRSR" id="PIRSR601461-2"/>
    </source>
</evidence>
<evidence type="ECO:0000256" key="5">
    <source>
        <dbReference type="ARBA" id="ARBA00022525"/>
    </source>
</evidence>
<dbReference type="AlphaFoldDB" id="A0A1E4SVE5"/>
<dbReference type="PANTHER" id="PTHR47965:SF12">
    <property type="entry name" value="ASPARTIC PROTEINASE 3-RELATED"/>
    <property type="match status" value="1"/>
</dbReference>
<evidence type="ECO:0000256" key="12">
    <source>
        <dbReference type="ARBA" id="ARBA00023157"/>
    </source>
</evidence>
<feature type="disulfide bond" evidence="15">
    <location>
        <begin position="332"/>
        <end position="366"/>
    </location>
</feature>
<evidence type="ECO:0000256" key="17">
    <source>
        <dbReference type="SAM" id="SignalP"/>
    </source>
</evidence>
<accession>A0A1E4SVE5</accession>
<reference evidence="20" key="1">
    <citation type="submission" date="2016-04" db="EMBL/GenBank/DDBJ databases">
        <title>Comparative genomics of biotechnologically important yeasts.</title>
        <authorList>
            <consortium name="DOE Joint Genome Institute"/>
            <person name="Riley R."/>
            <person name="Haridas S."/>
            <person name="Wolfe K.H."/>
            <person name="Lopes M.R."/>
            <person name="Hittinger C.T."/>
            <person name="Goker M."/>
            <person name="Salamov A."/>
            <person name="Wisecaver J."/>
            <person name="Long T.M."/>
            <person name="Aerts A.L."/>
            <person name="Barry K."/>
            <person name="Choi C."/>
            <person name="Clum A."/>
            <person name="Coughlan A.Y."/>
            <person name="Deshpande S."/>
            <person name="Douglass A.P."/>
            <person name="Hanson S.J."/>
            <person name="Klenk H.-P."/>
            <person name="Labutti K."/>
            <person name="Lapidus A."/>
            <person name="Lindquist E."/>
            <person name="Lipzen A."/>
            <person name="Meier-Kolthoff J.P."/>
            <person name="Ohm R.A."/>
            <person name="Otillar R.P."/>
            <person name="Pangilinan J."/>
            <person name="Peng Y."/>
            <person name="Rokas A."/>
            <person name="Rosa C.A."/>
            <person name="Scheuner C."/>
            <person name="Sibirny A.A."/>
            <person name="Slot J.C."/>
            <person name="Stielow J.B."/>
            <person name="Sun H."/>
            <person name="Kurtzman C.P."/>
            <person name="Blackwell M."/>
            <person name="Grigoriev I.V."/>
            <person name="Jeffries T.W."/>
        </authorList>
    </citation>
    <scope>NUCLEOTIDE SEQUENCE [LARGE SCALE GENOMIC DNA]</scope>
    <source>
        <strain evidence="20">NRRL YB-2248</strain>
    </source>
</reference>
<comment type="subcellular location">
    <subcellularLocation>
        <location evidence="2">Secreted</location>
    </subcellularLocation>
</comment>
<dbReference type="GO" id="GO:0009277">
    <property type="term" value="C:fungal-type cell wall"/>
    <property type="evidence" value="ECO:0007669"/>
    <property type="project" value="TreeGrafter"/>
</dbReference>
<keyword evidence="10 16" id="KW-0378">Hydrolase</keyword>
<keyword evidence="12 15" id="KW-1015">Disulfide bond</keyword>
<dbReference type="STRING" id="983967.A0A1E4SVE5"/>
<evidence type="ECO:0000256" key="2">
    <source>
        <dbReference type="ARBA" id="ARBA00004613"/>
    </source>
</evidence>
<dbReference type="PANTHER" id="PTHR47965">
    <property type="entry name" value="ASPARTYL PROTEASE-RELATED"/>
    <property type="match status" value="1"/>
</dbReference>
<dbReference type="EC" id="3.4.23.24" evidence="4"/>
<evidence type="ECO:0000256" key="9">
    <source>
        <dbReference type="ARBA" id="ARBA00022750"/>
    </source>
</evidence>
<keyword evidence="5" id="KW-0964">Secreted</keyword>
<keyword evidence="8 17" id="KW-0732">Signal</keyword>
<proteinExistence type="inferred from homology"/>
<feature type="signal peptide" evidence="17">
    <location>
        <begin position="1"/>
        <end position="20"/>
    </location>
</feature>
<evidence type="ECO:0000256" key="10">
    <source>
        <dbReference type="ARBA" id="ARBA00022801"/>
    </source>
</evidence>
<evidence type="ECO:0000256" key="14">
    <source>
        <dbReference type="PIRSR" id="PIRSR601461-1"/>
    </source>
</evidence>
<keyword evidence="20" id="KW-1185">Reference proteome</keyword>
<keyword evidence="11" id="KW-0865">Zymogen</keyword>
<evidence type="ECO:0000256" key="11">
    <source>
        <dbReference type="ARBA" id="ARBA00023145"/>
    </source>
</evidence>
<keyword evidence="9 16" id="KW-0064">Aspartyl protease</keyword>
<dbReference type="InterPro" id="IPR021109">
    <property type="entry name" value="Peptidase_aspartic_dom_sf"/>
</dbReference>
<evidence type="ECO:0000256" key="1">
    <source>
        <dbReference type="ARBA" id="ARBA00001675"/>
    </source>
</evidence>
<evidence type="ECO:0000259" key="18">
    <source>
        <dbReference type="PROSITE" id="PS51767"/>
    </source>
</evidence>
<dbReference type="Proteomes" id="UP000094801">
    <property type="component" value="Unassembled WGS sequence"/>
</dbReference>
<feature type="domain" description="Peptidase A1" evidence="18">
    <location>
        <begin position="78"/>
        <end position="403"/>
    </location>
</feature>
<feature type="active site" evidence="14">
    <location>
        <position position="294"/>
    </location>
</feature>
<dbReference type="Pfam" id="PF00026">
    <property type="entry name" value="Asp"/>
    <property type="match status" value="1"/>
</dbReference>
<evidence type="ECO:0000313" key="19">
    <source>
        <dbReference type="EMBL" id="ODV83475.1"/>
    </source>
</evidence>
<keyword evidence="6 16" id="KW-0645">Protease</keyword>
<evidence type="ECO:0000256" key="7">
    <source>
        <dbReference type="ARBA" id="ARBA00022685"/>
    </source>
</evidence>
<evidence type="ECO:0000256" key="8">
    <source>
        <dbReference type="ARBA" id="ARBA00022729"/>
    </source>
</evidence>
<evidence type="ECO:0000256" key="16">
    <source>
        <dbReference type="RuleBase" id="RU000454"/>
    </source>
</evidence>
<comment type="similarity">
    <text evidence="3 16">Belongs to the peptidase A1 family.</text>
</comment>
<dbReference type="GO" id="GO:0006508">
    <property type="term" value="P:proteolysis"/>
    <property type="evidence" value="ECO:0007669"/>
    <property type="project" value="UniProtKB-KW"/>
</dbReference>
<evidence type="ECO:0000256" key="6">
    <source>
        <dbReference type="ARBA" id="ARBA00022670"/>
    </source>
</evidence>
<evidence type="ECO:0000313" key="20">
    <source>
        <dbReference type="Proteomes" id="UP000094801"/>
    </source>
</evidence>
<keyword evidence="13" id="KW-0325">Glycoprotein</keyword>
<dbReference type="Gene3D" id="2.40.70.10">
    <property type="entry name" value="Acid Proteases"/>
    <property type="match status" value="2"/>
</dbReference>
<dbReference type="OrthoDB" id="3997531at2759"/>
<dbReference type="InterPro" id="IPR033121">
    <property type="entry name" value="PEPTIDASE_A1"/>
</dbReference>
<keyword evidence="7" id="KW-0165">Cleavage on pair of basic residues</keyword>
<evidence type="ECO:0000256" key="4">
    <source>
        <dbReference type="ARBA" id="ARBA00013207"/>
    </source>
</evidence>
<feature type="chain" id="PRO_5009162965" description="candidapepsin" evidence="17">
    <location>
        <begin position="21"/>
        <end position="440"/>
    </location>
</feature>
<evidence type="ECO:0000256" key="13">
    <source>
        <dbReference type="ARBA" id="ARBA00023180"/>
    </source>
</evidence>
<organism evidence="19 20">
    <name type="scientific">[Candida] arabinofermentans NRRL YB-2248</name>
    <dbReference type="NCBI Taxonomy" id="983967"/>
    <lineage>
        <taxon>Eukaryota</taxon>
        <taxon>Fungi</taxon>
        <taxon>Dikarya</taxon>
        <taxon>Ascomycota</taxon>
        <taxon>Saccharomycotina</taxon>
        <taxon>Pichiomycetes</taxon>
        <taxon>Pichiales</taxon>
        <taxon>Pichiaceae</taxon>
        <taxon>Ogataea</taxon>
        <taxon>Ogataea/Candida clade</taxon>
    </lineage>
</organism>
<dbReference type="PROSITE" id="PS00141">
    <property type="entry name" value="ASP_PROTEASE"/>
    <property type="match status" value="1"/>
</dbReference>
<dbReference type="EMBL" id="KV453863">
    <property type="protein sequence ID" value="ODV83475.1"/>
    <property type="molecule type" value="Genomic_DNA"/>
</dbReference>
<name>A0A1E4SVE5_9ASCO</name>
<dbReference type="GO" id="GO:0031505">
    <property type="term" value="P:fungal-type cell wall organization"/>
    <property type="evidence" value="ECO:0007669"/>
    <property type="project" value="TreeGrafter"/>
</dbReference>
<dbReference type="InterPro" id="IPR033876">
    <property type="entry name" value="SAP-like"/>
</dbReference>
<dbReference type="InterPro" id="IPR001461">
    <property type="entry name" value="Aspartic_peptidase_A1"/>
</dbReference>
<dbReference type="GO" id="GO:0005576">
    <property type="term" value="C:extracellular region"/>
    <property type="evidence" value="ECO:0007669"/>
    <property type="project" value="UniProtKB-SubCell"/>
</dbReference>
<evidence type="ECO:0000256" key="3">
    <source>
        <dbReference type="ARBA" id="ARBA00007447"/>
    </source>
</evidence>
<sequence>MKTSTIITTISLLRIIQALAIPFRDTANGEQKKYVSLKATKKLREHEPGFSLKRRQLSPEPSEEDELSFSADYRGSYYSTELLVGSEQEPVLVDIDTGSSDLWLNAYNNENCNIEFTCPSEFTYNYDESETYKFEANDFGIKYADEAYAIGNWVTDDVTFDNFTIENFRFGLANQSSISRNILGIGLQTLEVSSEEYLNFPYRLASEGAINKACYSVFLQEEYYNDSSILFGAIDTSKYVGQLYTLPMVETDEVGLINRLAVTLSSISAMSGNESTFLDGPETIVSEKSAVLFDSGTTYTHLPSSYVDAIANYYGMDTYEGNMSDSQYQYPCSDLSEDQIIGFDFQGVLLTYPLETFMESLDHETCVFTIRYQGSASSAIFGDEALQGIYYVADLEEKEISMAAVNPLYGFREPDIQIITDQVPGAIKAPHYSKKYTMSS</sequence>
<dbReference type="PROSITE" id="PS51767">
    <property type="entry name" value="PEPTIDASE_A1"/>
    <property type="match status" value="1"/>
</dbReference>
<dbReference type="CDD" id="cd05474">
    <property type="entry name" value="SAP_like"/>
    <property type="match status" value="1"/>
</dbReference>
<comment type="catalytic activity">
    <reaction evidence="1">
        <text>Preferential cleavage at the carboxyl of hydrophobic amino acids, but fails to cleave 15-Leu-|-Tyr-16, 16-Tyr-|-Leu-17 and 24-Phe-|-Phe-25 of insulin B chain. Activates trypsinogen, and degrades keratin.</text>
        <dbReference type="EC" id="3.4.23.24"/>
    </reaction>
</comment>
<dbReference type="GO" id="GO:0004190">
    <property type="term" value="F:aspartic-type endopeptidase activity"/>
    <property type="evidence" value="ECO:0007669"/>
    <property type="project" value="UniProtKB-KW"/>
</dbReference>
<dbReference type="SUPFAM" id="SSF50630">
    <property type="entry name" value="Acid proteases"/>
    <property type="match status" value="1"/>
</dbReference>
<gene>
    <name evidence="19" type="ORF">CANARDRAFT_203112</name>
</gene>
<protein>
    <recommendedName>
        <fullName evidence="4">candidapepsin</fullName>
        <ecNumber evidence="4">3.4.23.24</ecNumber>
    </recommendedName>
</protein>
<dbReference type="InterPro" id="IPR001969">
    <property type="entry name" value="Aspartic_peptidase_AS"/>
</dbReference>